<protein>
    <recommendedName>
        <fullName evidence="9">Rod shape-determining protein RodA</fullName>
    </recommendedName>
</protein>
<organism evidence="7 8">
    <name type="scientific">Candidatus Synechococcus spongiarum SP3</name>
    <dbReference type="NCBI Taxonomy" id="1604020"/>
    <lineage>
        <taxon>Bacteria</taxon>
        <taxon>Bacillati</taxon>
        <taxon>Cyanobacteriota</taxon>
        <taxon>Cyanophyceae</taxon>
        <taxon>Synechococcales</taxon>
        <taxon>Synechococcaceae</taxon>
        <taxon>Synechococcus</taxon>
    </lineage>
</organism>
<evidence type="ECO:0000256" key="3">
    <source>
        <dbReference type="ARBA" id="ARBA00022960"/>
    </source>
</evidence>
<dbReference type="GO" id="GO:0008360">
    <property type="term" value="P:regulation of cell shape"/>
    <property type="evidence" value="ECO:0007669"/>
    <property type="project" value="UniProtKB-KW"/>
</dbReference>
<feature type="transmembrane region" description="Helical" evidence="6">
    <location>
        <begin position="197"/>
        <end position="217"/>
    </location>
</feature>
<feature type="transmembrane region" description="Helical" evidence="6">
    <location>
        <begin position="174"/>
        <end position="190"/>
    </location>
</feature>
<dbReference type="PATRIC" id="fig|1604020.3.peg.1566"/>
<dbReference type="Pfam" id="PF01098">
    <property type="entry name" value="FTSW_RODA_SPOVE"/>
    <property type="match status" value="2"/>
</dbReference>
<keyword evidence="5 6" id="KW-0472">Membrane</keyword>
<dbReference type="GO" id="GO:0032153">
    <property type="term" value="C:cell division site"/>
    <property type="evidence" value="ECO:0007669"/>
    <property type="project" value="TreeGrafter"/>
</dbReference>
<dbReference type="PANTHER" id="PTHR30474">
    <property type="entry name" value="CELL CYCLE PROTEIN"/>
    <property type="match status" value="1"/>
</dbReference>
<dbReference type="InterPro" id="IPR001182">
    <property type="entry name" value="FtsW/RodA"/>
</dbReference>
<keyword evidence="2 6" id="KW-0812">Transmembrane</keyword>
<proteinExistence type="predicted"/>
<reference evidence="7 8" key="1">
    <citation type="submission" date="2015-01" db="EMBL/GenBank/DDBJ databases">
        <title>Lifestyle Evolution in Cyanobacterial Symbionts of Sponges.</title>
        <authorList>
            <person name="Burgsdorf I."/>
            <person name="Slaby B.M."/>
            <person name="Handley K.M."/>
            <person name="Haber M."/>
            <person name="Blom J."/>
            <person name="Marshall C.W."/>
            <person name="Gilbert J.A."/>
            <person name="Hentschel U."/>
            <person name="Steindler L."/>
        </authorList>
    </citation>
    <scope>NUCLEOTIDE SEQUENCE [LARGE SCALE GENOMIC DNA]</scope>
    <source>
        <strain evidence="7">SP3</strain>
    </source>
</reference>
<evidence type="ECO:0000313" key="8">
    <source>
        <dbReference type="Proteomes" id="UP000035067"/>
    </source>
</evidence>
<evidence type="ECO:0000256" key="6">
    <source>
        <dbReference type="SAM" id="Phobius"/>
    </source>
</evidence>
<dbReference type="GO" id="GO:0015648">
    <property type="term" value="F:lipid-linked peptidoglycan transporter activity"/>
    <property type="evidence" value="ECO:0007669"/>
    <property type="project" value="TreeGrafter"/>
</dbReference>
<dbReference type="EMBL" id="JXQG01000053">
    <property type="protein sequence ID" value="KKZ11421.1"/>
    <property type="molecule type" value="Genomic_DNA"/>
</dbReference>
<evidence type="ECO:0000256" key="1">
    <source>
        <dbReference type="ARBA" id="ARBA00004141"/>
    </source>
</evidence>
<feature type="transmembrane region" description="Helical" evidence="6">
    <location>
        <begin position="237"/>
        <end position="257"/>
    </location>
</feature>
<accession>A0A0G2HKX0</accession>
<comment type="caution">
    <text evidence="7">The sequence shown here is derived from an EMBL/GenBank/DDBJ whole genome shotgun (WGS) entry which is preliminary data.</text>
</comment>
<feature type="transmembrane region" description="Helical" evidence="6">
    <location>
        <begin position="25"/>
        <end position="43"/>
    </location>
</feature>
<feature type="transmembrane region" description="Helical" evidence="6">
    <location>
        <begin position="358"/>
        <end position="378"/>
    </location>
</feature>
<evidence type="ECO:0000313" key="7">
    <source>
        <dbReference type="EMBL" id="KKZ11421.1"/>
    </source>
</evidence>
<dbReference type="AlphaFoldDB" id="A0A0G2HKX0"/>
<feature type="transmembrane region" description="Helical" evidence="6">
    <location>
        <begin position="50"/>
        <end position="69"/>
    </location>
</feature>
<evidence type="ECO:0000256" key="4">
    <source>
        <dbReference type="ARBA" id="ARBA00022989"/>
    </source>
</evidence>
<feature type="transmembrane region" description="Helical" evidence="6">
    <location>
        <begin position="104"/>
        <end position="129"/>
    </location>
</feature>
<gene>
    <name evidence="7" type="ORF">TE42_07955</name>
</gene>
<name>A0A0G2HKX0_9SYNE</name>
<dbReference type="GO" id="GO:0005886">
    <property type="term" value="C:plasma membrane"/>
    <property type="evidence" value="ECO:0007669"/>
    <property type="project" value="TreeGrafter"/>
</dbReference>
<evidence type="ECO:0000256" key="2">
    <source>
        <dbReference type="ARBA" id="ARBA00022692"/>
    </source>
</evidence>
<dbReference type="GO" id="GO:0051301">
    <property type="term" value="P:cell division"/>
    <property type="evidence" value="ECO:0007669"/>
    <property type="project" value="InterPro"/>
</dbReference>
<comment type="subcellular location">
    <subcellularLocation>
        <location evidence="1">Membrane</location>
        <topology evidence="1">Multi-pass membrane protein</topology>
    </subcellularLocation>
</comment>
<feature type="transmembrane region" description="Helical" evidence="6">
    <location>
        <begin position="264"/>
        <end position="285"/>
    </location>
</feature>
<feature type="transmembrane region" description="Helical" evidence="6">
    <location>
        <begin position="424"/>
        <end position="445"/>
    </location>
</feature>
<dbReference type="Proteomes" id="UP000035067">
    <property type="component" value="Unassembled WGS sequence"/>
</dbReference>
<evidence type="ECO:0000256" key="5">
    <source>
        <dbReference type="ARBA" id="ARBA00023136"/>
    </source>
</evidence>
<sequence length="456" mass="50043">MLTACNHWLGLQLQAPRLNRRASGLLSFPLLFLGGVGATLVVCKLMGVDGLWLDHWITGVVGLVLAVYLSRLPPRLLSLHRRWQWREAPRGSRRRGDWPSGDSWVSLILLALLLVVTVAALLAVNLVGTEALGAQRWLALGPFQVQPSEFAKLSTIVLVAAILDRFPIRNPMDLLRPLGVILAPWALVLVQPDLGTSLVFGAVLLGMLYWSAMPWQWLLLLLSPLPTALLSGLRHTGAPGIVVVQVVWIAAMGSMAWRHLPWRWISAVLTVVALVATSLSTHWLWEYGLKDYQRDRLTLFLNPSMDPLGGGYHIIQSIIGIGSGGFLGTGLLQGQLTRLQFIPEQHTDFIFSALGEELGFVGCFLVVSGFAAWGWRLLRIATAAKTDFESFLVIGILAMVMFQVVVNVFMTTGLGPVTGIPLPFMSYGRSALLMNCLGVGLVAAVERRCRRTRPFP</sequence>
<keyword evidence="4 6" id="KW-1133">Transmembrane helix</keyword>
<evidence type="ECO:0008006" key="9">
    <source>
        <dbReference type="Google" id="ProtNLM"/>
    </source>
</evidence>
<keyword evidence="3" id="KW-0133">Cell shape</keyword>
<dbReference type="NCBIfam" id="NF037961">
    <property type="entry name" value="RodA_shape"/>
    <property type="match status" value="1"/>
</dbReference>
<feature type="transmembrane region" description="Helical" evidence="6">
    <location>
        <begin position="390"/>
        <end position="412"/>
    </location>
</feature>
<dbReference type="PANTHER" id="PTHR30474:SF1">
    <property type="entry name" value="PEPTIDOGLYCAN GLYCOSYLTRANSFERASE MRDB"/>
    <property type="match status" value="1"/>
</dbReference>